<dbReference type="SUPFAM" id="SSF55961">
    <property type="entry name" value="Bet v1-like"/>
    <property type="match status" value="1"/>
</dbReference>
<accession>A0ABW1SYQ3</accession>
<protein>
    <submittedName>
        <fullName evidence="3">SRPBCC domain-containing protein</fullName>
    </submittedName>
</protein>
<gene>
    <name evidence="3" type="ORF">ACFQGU_06855</name>
</gene>
<sequence>MSVTSIEKDLDRLTMTVTGEYDVTAERAWQLWADPRQLERWWGPPTYPATVEEHDLRPGGRVTYFMTGPEGDTPRGYWDVVQVEAPRLLVVKDGFADDDGTPLDGMGVTSMQVDIVDRAGGGVVMTLTSTFSSLESLEQMVEMGMEEGLRQAMGQIDGLLAA</sequence>
<reference evidence="4" key="1">
    <citation type="journal article" date="2019" name="Int. J. Syst. Evol. Microbiol.">
        <title>The Global Catalogue of Microorganisms (GCM) 10K type strain sequencing project: providing services to taxonomists for standard genome sequencing and annotation.</title>
        <authorList>
            <consortium name="The Broad Institute Genomics Platform"/>
            <consortium name="The Broad Institute Genome Sequencing Center for Infectious Disease"/>
            <person name="Wu L."/>
            <person name="Ma J."/>
        </authorList>
    </citation>
    <scope>NUCLEOTIDE SEQUENCE [LARGE SCALE GENOMIC DNA]</scope>
    <source>
        <strain evidence="4">CGMCC 4.7317</strain>
    </source>
</reference>
<dbReference type="Pfam" id="PF08327">
    <property type="entry name" value="AHSA1"/>
    <property type="match status" value="1"/>
</dbReference>
<keyword evidence="4" id="KW-1185">Reference proteome</keyword>
<dbReference type="InterPro" id="IPR023393">
    <property type="entry name" value="START-like_dom_sf"/>
</dbReference>
<comment type="similarity">
    <text evidence="1">Belongs to the AHA1 family.</text>
</comment>
<dbReference type="Gene3D" id="3.30.530.20">
    <property type="match status" value="1"/>
</dbReference>
<evidence type="ECO:0000256" key="1">
    <source>
        <dbReference type="ARBA" id="ARBA00006817"/>
    </source>
</evidence>
<organism evidence="3 4">
    <name type="scientific">Longivirga aurantiaca</name>
    <dbReference type="NCBI Taxonomy" id="1837743"/>
    <lineage>
        <taxon>Bacteria</taxon>
        <taxon>Bacillati</taxon>
        <taxon>Actinomycetota</taxon>
        <taxon>Actinomycetes</taxon>
        <taxon>Sporichthyales</taxon>
        <taxon>Sporichthyaceae</taxon>
        <taxon>Longivirga</taxon>
    </lineage>
</organism>
<dbReference type="InterPro" id="IPR013538">
    <property type="entry name" value="ASHA1/2-like_C"/>
</dbReference>
<name>A0ABW1SYQ3_9ACTN</name>
<feature type="domain" description="Activator of Hsp90 ATPase homologue 1/2-like C-terminal" evidence="2">
    <location>
        <begin position="22"/>
        <end position="160"/>
    </location>
</feature>
<evidence type="ECO:0000313" key="4">
    <source>
        <dbReference type="Proteomes" id="UP001596138"/>
    </source>
</evidence>
<dbReference type="EMBL" id="JBHSTI010000008">
    <property type="protein sequence ID" value="MFC6237591.1"/>
    <property type="molecule type" value="Genomic_DNA"/>
</dbReference>
<proteinExistence type="inferred from homology"/>
<dbReference type="RefSeq" id="WP_386765029.1">
    <property type="nucleotide sequence ID" value="NZ_JBHSTI010000008.1"/>
</dbReference>
<evidence type="ECO:0000259" key="2">
    <source>
        <dbReference type="Pfam" id="PF08327"/>
    </source>
</evidence>
<comment type="caution">
    <text evidence="3">The sequence shown here is derived from an EMBL/GenBank/DDBJ whole genome shotgun (WGS) entry which is preliminary data.</text>
</comment>
<evidence type="ECO:0000313" key="3">
    <source>
        <dbReference type="EMBL" id="MFC6237591.1"/>
    </source>
</evidence>
<dbReference type="CDD" id="cd07814">
    <property type="entry name" value="SRPBCC_CalC_Aha1-like"/>
    <property type="match status" value="1"/>
</dbReference>
<dbReference type="Proteomes" id="UP001596138">
    <property type="component" value="Unassembled WGS sequence"/>
</dbReference>